<dbReference type="Proteomes" id="UP001432027">
    <property type="component" value="Unassembled WGS sequence"/>
</dbReference>
<gene>
    <name evidence="1" type="ORF">PENTCL1PPCAC_19249</name>
</gene>
<name>A0AAV5TSV4_9BILA</name>
<comment type="caution">
    <text evidence="1">The sequence shown here is derived from an EMBL/GenBank/DDBJ whole genome shotgun (WGS) entry which is preliminary data.</text>
</comment>
<proteinExistence type="predicted"/>
<keyword evidence="2" id="KW-1185">Reference proteome</keyword>
<sequence>QEFWFFSRQYTSNCSCQTVRISDFSPSRSLPYPLELSRGTTFVSPMLIYSPIPFSPSNLTSWIIQWLGKRRKSRR</sequence>
<feature type="non-terminal residue" evidence="1">
    <location>
        <position position="1"/>
    </location>
</feature>
<dbReference type="EMBL" id="BTSX01000004">
    <property type="protein sequence ID" value="GMS97074.1"/>
    <property type="molecule type" value="Genomic_DNA"/>
</dbReference>
<evidence type="ECO:0000313" key="1">
    <source>
        <dbReference type="EMBL" id="GMS97074.1"/>
    </source>
</evidence>
<accession>A0AAV5TSV4</accession>
<evidence type="ECO:0000313" key="2">
    <source>
        <dbReference type="Proteomes" id="UP001432027"/>
    </source>
</evidence>
<organism evidence="1 2">
    <name type="scientific">Pristionchus entomophagus</name>
    <dbReference type="NCBI Taxonomy" id="358040"/>
    <lineage>
        <taxon>Eukaryota</taxon>
        <taxon>Metazoa</taxon>
        <taxon>Ecdysozoa</taxon>
        <taxon>Nematoda</taxon>
        <taxon>Chromadorea</taxon>
        <taxon>Rhabditida</taxon>
        <taxon>Rhabditina</taxon>
        <taxon>Diplogasteromorpha</taxon>
        <taxon>Diplogasteroidea</taxon>
        <taxon>Neodiplogasteridae</taxon>
        <taxon>Pristionchus</taxon>
    </lineage>
</organism>
<reference evidence="1" key="1">
    <citation type="submission" date="2023-10" db="EMBL/GenBank/DDBJ databases">
        <title>Genome assembly of Pristionchus species.</title>
        <authorList>
            <person name="Yoshida K."/>
            <person name="Sommer R.J."/>
        </authorList>
    </citation>
    <scope>NUCLEOTIDE SEQUENCE</scope>
    <source>
        <strain evidence="1">RS0144</strain>
    </source>
</reference>
<protein>
    <submittedName>
        <fullName evidence="1">Uncharacterized protein</fullName>
    </submittedName>
</protein>
<dbReference type="AlphaFoldDB" id="A0AAV5TSV4"/>